<organism evidence="1 2">
    <name type="scientific">Pseudomonas fluorescens</name>
    <dbReference type="NCBI Taxonomy" id="294"/>
    <lineage>
        <taxon>Bacteria</taxon>
        <taxon>Pseudomonadati</taxon>
        <taxon>Pseudomonadota</taxon>
        <taxon>Gammaproteobacteria</taxon>
        <taxon>Pseudomonadales</taxon>
        <taxon>Pseudomonadaceae</taxon>
        <taxon>Pseudomonas</taxon>
    </lineage>
</organism>
<proteinExistence type="predicted"/>
<name>A0A327N9J2_PSEFL</name>
<accession>A0A327N9J2</accession>
<gene>
    <name evidence="1" type="ORF">DOZ80_06790</name>
</gene>
<dbReference type="EMBL" id="QLIN01000002">
    <property type="protein sequence ID" value="RAI71535.1"/>
    <property type="molecule type" value="Genomic_DNA"/>
</dbReference>
<evidence type="ECO:0000313" key="2">
    <source>
        <dbReference type="Proteomes" id="UP000249493"/>
    </source>
</evidence>
<dbReference type="AlphaFoldDB" id="A0A327N9J2"/>
<comment type="caution">
    <text evidence="1">The sequence shown here is derived from an EMBL/GenBank/DDBJ whole genome shotgun (WGS) entry which is preliminary data.</text>
</comment>
<protein>
    <submittedName>
        <fullName evidence="1">Uncharacterized protein</fullName>
    </submittedName>
</protein>
<sequence length="67" mass="7334">MGASLLAIAVYQSTSKLNIKSHSRAGSLPQGSLRCRSVILFVVRHRQIVQVPTGQGQETRSRPDVFV</sequence>
<reference evidence="1 2" key="1">
    <citation type="submission" date="2018-06" db="EMBL/GenBank/DDBJ databases">
        <authorList>
            <person name="Zhirakovskaya E."/>
        </authorList>
    </citation>
    <scope>NUCLEOTIDE SEQUENCE [LARGE SCALE GENOMIC DNA]</scope>
    <source>
        <strain evidence="1 2">LY3</strain>
    </source>
</reference>
<dbReference type="Proteomes" id="UP000249493">
    <property type="component" value="Unassembled WGS sequence"/>
</dbReference>
<evidence type="ECO:0000313" key="1">
    <source>
        <dbReference type="EMBL" id="RAI71535.1"/>
    </source>
</evidence>